<evidence type="ECO:0000313" key="6">
    <source>
        <dbReference type="Proteomes" id="UP000015101"/>
    </source>
</evidence>
<dbReference type="KEGG" id="hro:HELRODRAFT_71625"/>
<evidence type="ECO:0000256" key="2">
    <source>
        <dbReference type="RuleBase" id="RU003860"/>
    </source>
</evidence>
<protein>
    <recommendedName>
        <fullName evidence="7">BolA family transcriptional regulator</fullName>
    </recommendedName>
</protein>
<dbReference type="FunFam" id="3.30.300.90:FF:000001">
    <property type="entry name" value="Transcriptional regulator BolA"/>
    <property type="match status" value="1"/>
</dbReference>
<feature type="region of interest" description="Disordered" evidence="3">
    <location>
        <begin position="75"/>
        <end position="95"/>
    </location>
</feature>
<dbReference type="SUPFAM" id="SSF82657">
    <property type="entry name" value="BolA-like"/>
    <property type="match status" value="1"/>
</dbReference>
<organism evidence="5 6">
    <name type="scientific">Helobdella robusta</name>
    <name type="common">Californian leech</name>
    <dbReference type="NCBI Taxonomy" id="6412"/>
    <lineage>
        <taxon>Eukaryota</taxon>
        <taxon>Metazoa</taxon>
        <taxon>Spiralia</taxon>
        <taxon>Lophotrochozoa</taxon>
        <taxon>Annelida</taxon>
        <taxon>Clitellata</taxon>
        <taxon>Hirudinea</taxon>
        <taxon>Rhynchobdellida</taxon>
        <taxon>Glossiphoniidae</taxon>
        <taxon>Helobdella</taxon>
    </lineage>
</organism>
<reference evidence="6" key="1">
    <citation type="submission" date="2012-12" db="EMBL/GenBank/DDBJ databases">
        <authorList>
            <person name="Hellsten U."/>
            <person name="Grimwood J."/>
            <person name="Chapman J.A."/>
            <person name="Shapiro H."/>
            <person name="Aerts A."/>
            <person name="Otillar R.P."/>
            <person name="Terry A.Y."/>
            <person name="Boore J.L."/>
            <person name="Simakov O."/>
            <person name="Marletaz F."/>
            <person name="Cho S.-J."/>
            <person name="Edsinger-Gonzales E."/>
            <person name="Havlak P."/>
            <person name="Kuo D.-H."/>
            <person name="Larsson T."/>
            <person name="Lv J."/>
            <person name="Arendt D."/>
            <person name="Savage R."/>
            <person name="Osoegawa K."/>
            <person name="de Jong P."/>
            <person name="Lindberg D.R."/>
            <person name="Seaver E.C."/>
            <person name="Weisblat D.A."/>
            <person name="Putnam N.H."/>
            <person name="Grigoriev I.V."/>
            <person name="Rokhsar D.S."/>
        </authorList>
    </citation>
    <scope>NUCLEOTIDE SEQUENCE</scope>
</reference>
<evidence type="ECO:0000256" key="1">
    <source>
        <dbReference type="ARBA" id="ARBA00005578"/>
    </source>
</evidence>
<dbReference type="OMA" id="QTHFKAV"/>
<dbReference type="Proteomes" id="UP000015101">
    <property type="component" value="Unassembled WGS sequence"/>
</dbReference>
<dbReference type="InParanoid" id="T1G0P2"/>
<proteinExistence type="inferred from homology"/>
<sequence length="95" mass="10932">INFYQPSHLDIINESYKHNVPKDSETHFKVVIISDLFKDIGLTKRHQMVYDVLKEELKSGVHALSIVAKTEQQWQESSKTVEPSPQCLGGMKHQK</sequence>
<accession>T1G0P2</accession>
<dbReference type="EMBL" id="AMQM01002485">
    <property type="status" value="NOT_ANNOTATED_CDS"/>
    <property type="molecule type" value="Genomic_DNA"/>
</dbReference>
<comment type="similarity">
    <text evidence="1 2">Belongs to the BolA/IbaG family.</text>
</comment>
<name>T1G0P2_HELRO</name>
<dbReference type="EnsemblMetazoa" id="HelroT71625">
    <property type="protein sequence ID" value="HelroP71625"/>
    <property type="gene ID" value="HelroG71625"/>
</dbReference>
<evidence type="ECO:0000313" key="5">
    <source>
        <dbReference type="EnsemblMetazoa" id="HelroP71625"/>
    </source>
</evidence>
<dbReference type="OrthoDB" id="4983at2759"/>
<evidence type="ECO:0000313" key="4">
    <source>
        <dbReference type="EMBL" id="ESO11625.1"/>
    </source>
</evidence>
<keyword evidence="6" id="KW-1185">Reference proteome</keyword>
<evidence type="ECO:0008006" key="7">
    <source>
        <dbReference type="Google" id="ProtNLM"/>
    </source>
</evidence>
<dbReference type="STRING" id="6412.T1G0P2"/>
<reference evidence="5" key="3">
    <citation type="submission" date="2015-06" db="UniProtKB">
        <authorList>
            <consortium name="EnsemblMetazoa"/>
        </authorList>
    </citation>
    <scope>IDENTIFICATION</scope>
</reference>
<dbReference type="InterPro" id="IPR002634">
    <property type="entry name" value="BolA"/>
</dbReference>
<dbReference type="InterPro" id="IPR050961">
    <property type="entry name" value="BolA/IbaG_stress_morph_reg"/>
</dbReference>
<dbReference type="EMBL" id="KB095812">
    <property type="protein sequence ID" value="ESO11625.1"/>
    <property type="molecule type" value="Genomic_DNA"/>
</dbReference>
<dbReference type="GeneID" id="20214640"/>
<evidence type="ECO:0000256" key="3">
    <source>
        <dbReference type="SAM" id="MobiDB-lite"/>
    </source>
</evidence>
<dbReference type="PANTHER" id="PTHR46229">
    <property type="entry name" value="BOLA TRANSCRIPTION REGULATOR"/>
    <property type="match status" value="1"/>
</dbReference>
<dbReference type="InterPro" id="IPR036065">
    <property type="entry name" value="BolA-like_sf"/>
</dbReference>
<dbReference type="CTD" id="20214640"/>
<gene>
    <name evidence="5" type="primary">20214640</name>
    <name evidence="4" type="ORF">HELRODRAFT_71625</name>
</gene>
<dbReference type="GO" id="GO:1990229">
    <property type="term" value="C:iron-sulfur cluster assembly complex"/>
    <property type="evidence" value="ECO:0007669"/>
    <property type="project" value="UniProtKB-ARBA"/>
</dbReference>
<dbReference type="Pfam" id="PF01722">
    <property type="entry name" value="BolA"/>
    <property type="match status" value="1"/>
</dbReference>
<dbReference type="PANTHER" id="PTHR46229:SF2">
    <property type="entry name" value="BOLA-LIKE PROTEIN 1"/>
    <property type="match status" value="1"/>
</dbReference>
<dbReference type="eggNOG" id="KOG2313">
    <property type="taxonomic scope" value="Eukaryota"/>
</dbReference>
<dbReference type="GO" id="GO:0005739">
    <property type="term" value="C:mitochondrion"/>
    <property type="evidence" value="ECO:0000318"/>
    <property type="project" value="GO_Central"/>
</dbReference>
<dbReference type="RefSeq" id="XP_009010113.1">
    <property type="nucleotide sequence ID" value="XM_009011865.1"/>
</dbReference>
<reference evidence="4 6" key="2">
    <citation type="journal article" date="2013" name="Nature">
        <title>Insights into bilaterian evolution from three spiralian genomes.</title>
        <authorList>
            <person name="Simakov O."/>
            <person name="Marletaz F."/>
            <person name="Cho S.J."/>
            <person name="Edsinger-Gonzales E."/>
            <person name="Havlak P."/>
            <person name="Hellsten U."/>
            <person name="Kuo D.H."/>
            <person name="Larsson T."/>
            <person name="Lv J."/>
            <person name="Arendt D."/>
            <person name="Savage R."/>
            <person name="Osoegawa K."/>
            <person name="de Jong P."/>
            <person name="Grimwood J."/>
            <person name="Chapman J.A."/>
            <person name="Shapiro H."/>
            <person name="Aerts A."/>
            <person name="Otillar R.P."/>
            <person name="Terry A.Y."/>
            <person name="Boore J.L."/>
            <person name="Grigoriev I.V."/>
            <person name="Lindberg D.R."/>
            <person name="Seaver E.C."/>
            <person name="Weisblat D.A."/>
            <person name="Putnam N.H."/>
            <person name="Rokhsar D.S."/>
        </authorList>
    </citation>
    <scope>NUCLEOTIDE SEQUENCE</scope>
</reference>
<dbReference type="AlphaFoldDB" id="T1G0P2"/>
<dbReference type="FunCoup" id="T1G0P2">
    <property type="interactions" value="525"/>
</dbReference>
<dbReference type="Gene3D" id="3.30.300.90">
    <property type="entry name" value="BolA-like"/>
    <property type="match status" value="1"/>
</dbReference>
<dbReference type="PIRSF" id="PIRSF003113">
    <property type="entry name" value="BolA"/>
    <property type="match status" value="1"/>
</dbReference>
<dbReference type="HOGENOM" id="CLU_109462_3_1_1"/>